<evidence type="ECO:0000256" key="2">
    <source>
        <dbReference type="SAM" id="Phobius"/>
    </source>
</evidence>
<organism evidence="3 4">
    <name type="scientific">Ornithinibacillus halophilus</name>
    <dbReference type="NCBI Taxonomy" id="930117"/>
    <lineage>
        <taxon>Bacteria</taxon>
        <taxon>Bacillati</taxon>
        <taxon>Bacillota</taxon>
        <taxon>Bacilli</taxon>
        <taxon>Bacillales</taxon>
        <taxon>Bacillaceae</taxon>
        <taxon>Ornithinibacillus</taxon>
    </lineage>
</organism>
<dbReference type="AlphaFoldDB" id="A0A1M5CS63"/>
<name>A0A1M5CS63_9BACI</name>
<keyword evidence="2" id="KW-0812">Transmembrane</keyword>
<dbReference type="OrthoDB" id="2971460at2"/>
<evidence type="ECO:0000313" key="3">
    <source>
        <dbReference type="EMBL" id="SHF57544.1"/>
    </source>
</evidence>
<feature type="transmembrane region" description="Helical" evidence="2">
    <location>
        <begin position="74"/>
        <end position="95"/>
    </location>
</feature>
<evidence type="ECO:0000313" key="4">
    <source>
        <dbReference type="Proteomes" id="UP000183988"/>
    </source>
</evidence>
<protein>
    <submittedName>
        <fullName evidence="3">Uncharacterized protein</fullName>
    </submittedName>
</protein>
<accession>A0A1M5CS63</accession>
<gene>
    <name evidence="3" type="ORF">SAMN05216225_1001365</name>
</gene>
<feature type="coiled-coil region" evidence="1">
    <location>
        <begin position="2"/>
        <end position="32"/>
    </location>
</feature>
<dbReference type="Proteomes" id="UP000183988">
    <property type="component" value="Unassembled WGS sequence"/>
</dbReference>
<proteinExistence type="predicted"/>
<dbReference type="RefSeq" id="WP_072887390.1">
    <property type="nucleotide sequence ID" value="NZ_FQVW01000001.1"/>
</dbReference>
<sequence length="98" mass="11578">MNHETQEQKDQAEQLRALLSEVEENNQNESLLTEDDYKEESYPTREVDILNLPPRSEIHTQKNGRVNLKLSRPFMRMVFVSLILLFVLIFAVYNWGIL</sequence>
<keyword evidence="1" id="KW-0175">Coiled coil</keyword>
<keyword evidence="2" id="KW-1133">Transmembrane helix</keyword>
<evidence type="ECO:0000256" key="1">
    <source>
        <dbReference type="SAM" id="Coils"/>
    </source>
</evidence>
<reference evidence="3 4" key="1">
    <citation type="submission" date="2016-11" db="EMBL/GenBank/DDBJ databases">
        <authorList>
            <person name="Jaros S."/>
            <person name="Januszkiewicz K."/>
            <person name="Wedrychowicz H."/>
        </authorList>
    </citation>
    <scope>NUCLEOTIDE SEQUENCE [LARGE SCALE GENOMIC DNA]</scope>
    <source>
        <strain evidence="3 4">IBRC-M 10683</strain>
    </source>
</reference>
<dbReference type="STRING" id="930117.SAMN05216225_1001365"/>
<dbReference type="EMBL" id="FQVW01000001">
    <property type="protein sequence ID" value="SHF57544.1"/>
    <property type="molecule type" value="Genomic_DNA"/>
</dbReference>
<keyword evidence="2" id="KW-0472">Membrane</keyword>
<keyword evidence="4" id="KW-1185">Reference proteome</keyword>